<protein>
    <recommendedName>
        <fullName evidence="3">Thiol-activated cytolysin</fullName>
    </recommendedName>
</protein>
<evidence type="ECO:0000313" key="2">
    <source>
        <dbReference type="Proteomes" id="UP000032049"/>
    </source>
</evidence>
<evidence type="ECO:0000313" key="1">
    <source>
        <dbReference type="EMBL" id="KIO77759.1"/>
    </source>
</evidence>
<organism evidence="1 2">
    <name type="scientific">Pedobacter lusitanus</name>
    <dbReference type="NCBI Taxonomy" id="1503925"/>
    <lineage>
        <taxon>Bacteria</taxon>
        <taxon>Pseudomonadati</taxon>
        <taxon>Bacteroidota</taxon>
        <taxon>Sphingobacteriia</taxon>
        <taxon>Sphingobacteriales</taxon>
        <taxon>Sphingobacteriaceae</taxon>
        <taxon>Pedobacter</taxon>
    </lineage>
</organism>
<gene>
    <name evidence="1" type="ORF">TH53_07485</name>
</gene>
<accession>A0A0D0FZ09</accession>
<name>A0A0D0FZ09_9SPHI</name>
<evidence type="ECO:0008006" key="3">
    <source>
        <dbReference type="Google" id="ProtNLM"/>
    </source>
</evidence>
<dbReference type="SUPFAM" id="SSF56978">
    <property type="entry name" value="Perfringolysin"/>
    <property type="match status" value="1"/>
</dbReference>
<dbReference type="GO" id="GO:0015485">
    <property type="term" value="F:cholesterol binding"/>
    <property type="evidence" value="ECO:0007669"/>
    <property type="project" value="InterPro"/>
</dbReference>
<dbReference type="Proteomes" id="UP000032049">
    <property type="component" value="Unassembled WGS sequence"/>
</dbReference>
<dbReference type="InterPro" id="IPR036359">
    <property type="entry name" value="Thiol_cytolysin_sf"/>
</dbReference>
<dbReference type="AlphaFoldDB" id="A0A0D0FZ09"/>
<reference evidence="1 2" key="1">
    <citation type="submission" date="2015-01" db="EMBL/GenBank/DDBJ databases">
        <title>Draft genome sequence of Pedobacter sp. NL19 isolated from sludge of an effluent treatment pond in an abandoned uranium mine.</title>
        <authorList>
            <person name="Santos T."/>
            <person name="Caetano T."/>
            <person name="Covas C."/>
            <person name="Cruz A."/>
            <person name="Mendo S."/>
        </authorList>
    </citation>
    <scope>NUCLEOTIDE SEQUENCE [LARGE SCALE GENOMIC DNA]</scope>
    <source>
        <strain evidence="1 2">NL19</strain>
    </source>
</reference>
<dbReference type="EMBL" id="JXRA01000029">
    <property type="protein sequence ID" value="KIO77759.1"/>
    <property type="molecule type" value="Genomic_DNA"/>
</dbReference>
<keyword evidence="2" id="KW-1185">Reference proteome</keyword>
<dbReference type="Gene3D" id="3.40.30.40">
    <property type="entry name" value="Perfringolysin"/>
    <property type="match status" value="1"/>
</dbReference>
<sequence length="373" mass="41914">MFFNACKKDPVVKPPVVVSTEDPKKLRISKKVDSIKESLIRQNFQVTSFELNKDSTAVIFSYENTTTGAAEFGILRGSNSGDYFYGFPIHGRNLLETGELMYFNPNVPKNDKQPVLIKGGNGEILNKSVTKLALSSMRVQIAQVRESLGGIEGLRNKKGEIKYSISTFNKYDDIKNDVLFNTSKYGLRNNMDSKEIPDIRNFVPDNQPIGFISGVYLFCRQDSYVALLDDGSADWKMYEKEIDPSLFVNNTPAYISEVTFGRYALLTVESSLFPNDQIKEALNAALKDTASMTEIQKKIVNTSTIRTYYSGSNFLPIGTGMQSLSDFLLIAKNNIPNYLQGSDEPTYFKVKSLKDKKILTGGKYTYSQKFDLK</sequence>
<proteinExistence type="predicted"/>
<comment type="caution">
    <text evidence="1">The sequence shown here is derived from an EMBL/GenBank/DDBJ whole genome shotgun (WGS) entry which is preliminary data.</text>
</comment>